<feature type="transmembrane region" description="Helical" evidence="7">
    <location>
        <begin position="12"/>
        <end position="36"/>
    </location>
</feature>
<dbReference type="GO" id="GO:1904680">
    <property type="term" value="F:peptide transmembrane transporter activity"/>
    <property type="evidence" value="ECO:0007669"/>
    <property type="project" value="InterPro"/>
</dbReference>
<feature type="domain" description="ABC transporter" evidence="8">
    <location>
        <begin position="324"/>
        <end position="543"/>
    </location>
</feature>
<dbReference type="EMBL" id="VLLG01000005">
    <property type="protein sequence ID" value="TWI84566.1"/>
    <property type="molecule type" value="Genomic_DNA"/>
</dbReference>
<dbReference type="AlphaFoldDB" id="A0A562SV37"/>
<feature type="transmembrane region" description="Helical" evidence="7">
    <location>
        <begin position="263"/>
        <end position="288"/>
    </location>
</feature>
<keyword evidence="3" id="KW-0547">Nucleotide-binding</keyword>
<keyword evidence="6 7" id="KW-0472">Membrane</keyword>
<dbReference type="PROSITE" id="PS50893">
    <property type="entry name" value="ABC_TRANSPORTER_2"/>
    <property type="match status" value="1"/>
</dbReference>
<dbReference type="InterPro" id="IPR003439">
    <property type="entry name" value="ABC_transporter-like_ATP-bd"/>
</dbReference>
<evidence type="ECO:0000313" key="10">
    <source>
        <dbReference type="EMBL" id="TWI84566.1"/>
    </source>
</evidence>
<evidence type="ECO:0000256" key="3">
    <source>
        <dbReference type="ARBA" id="ARBA00022741"/>
    </source>
</evidence>
<dbReference type="SUPFAM" id="SSF52540">
    <property type="entry name" value="P-loop containing nucleoside triphosphate hydrolases"/>
    <property type="match status" value="1"/>
</dbReference>
<accession>A0A562SV37</accession>
<dbReference type="Gene3D" id="3.40.50.300">
    <property type="entry name" value="P-loop containing nucleotide triphosphate hydrolases"/>
    <property type="match status" value="1"/>
</dbReference>
<evidence type="ECO:0000259" key="8">
    <source>
        <dbReference type="PROSITE" id="PS50893"/>
    </source>
</evidence>
<feature type="transmembrane region" description="Helical" evidence="7">
    <location>
        <begin position="240"/>
        <end position="257"/>
    </location>
</feature>
<dbReference type="GO" id="GO:0140359">
    <property type="term" value="F:ABC-type transporter activity"/>
    <property type="evidence" value="ECO:0007669"/>
    <property type="project" value="InterPro"/>
</dbReference>
<dbReference type="GO" id="GO:0034040">
    <property type="term" value="F:ATPase-coupled lipid transmembrane transporter activity"/>
    <property type="evidence" value="ECO:0007669"/>
    <property type="project" value="TreeGrafter"/>
</dbReference>
<dbReference type="PANTHER" id="PTHR24221">
    <property type="entry name" value="ATP-BINDING CASSETTE SUB-FAMILY B"/>
    <property type="match status" value="1"/>
</dbReference>
<evidence type="ECO:0000256" key="1">
    <source>
        <dbReference type="ARBA" id="ARBA00004651"/>
    </source>
</evidence>
<evidence type="ECO:0000313" key="11">
    <source>
        <dbReference type="Proteomes" id="UP000316778"/>
    </source>
</evidence>
<keyword evidence="5 7" id="KW-1133">Transmembrane helix</keyword>
<evidence type="ECO:0000256" key="6">
    <source>
        <dbReference type="ARBA" id="ARBA00023136"/>
    </source>
</evidence>
<keyword evidence="11" id="KW-1185">Reference proteome</keyword>
<feature type="transmembrane region" description="Helical" evidence="7">
    <location>
        <begin position="147"/>
        <end position="166"/>
    </location>
</feature>
<dbReference type="GO" id="GO:0015833">
    <property type="term" value="P:peptide transport"/>
    <property type="evidence" value="ECO:0007669"/>
    <property type="project" value="InterPro"/>
</dbReference>
<dbReference type="PROSITE" id="PS50929">
    <property type="entry name" value="ABC_TM1F"/>
    <property type="match status" value="1"/>
</dbReference>
<sequence>MDLIKANIRKYIYFVALSIVTAGGNMCIIYIINNVLKSYLTDAPLPSVNYMLLFAAALSLSFVGRWLVSRNIIGFTQEVLHRLRHDILQMILKSAYYPLVKNKERIYSAMTRDVGNIVQSSVSFVDVVTNFIIVVICFVYMALISWKLLLCTVALLMFTIFIYAYSEKKGHALFSKAMKHDDRFGRYLNEILDGFKEIVIERKKGTAIEQKHMVGALDASAALNKKALVTFLNNRVIGQMAFYAFIGALLLYLGKAFSIPNDVLVNFIFLVLYVFGPIETVVILIPGFSQAKTSLKRLASLKNDLWETDAGTVDTHAPVTFEKLELKQVFYQYQGEHGGERPFSVGALDFSLEAGKIVFICGNNGSGKTTFINLLVGLFAADKGTFYVNDVKVEDARSYSYRALFAPVFSDFHLFDECYSVENVAQDKVDGYIKMFELEDKVSFDGTRFTTIDLSTGQRKRLALICAMLEKKPILILDEFGADQDPYFRKKFYTVILQFLKQEGFTIVAITHDDHYYSCCDYIYKFQEGEIELMKVYGTAKTMA</sequence>
<feature type="domain" description="ABC transmembrane type-1" evidence="9">
    <location>
        <begin position="15"/>
        <end position="290"/>
    </location>
</feature>
<dbReference type="NCBIfam" id="TIGR01194">
    <property type="entry name" value="cyc_pep_trnsptr"/>
    <property type="match status" value="1"/>
</dbReference>
<comment type="caution">
    <text evidence="10">The sequence shown here is derived from an EMBL/GenBank/DDBJ whole genome shotgun (WGS) entry which is preliminary data.</text>
</comment>
<reference evidence="10 11" key="1">
    <citation type="journal article" date="2013" name="Stand. Genomic Sci.">
        <title>Genomic Encyclopedia of Type Strains, Phase I: The one thousand microbial genomes (KMG-I) project.</title>
        <authorList>
            <person name="Kyrpides N.C."/>
            <person name="Woyke T."/>
            <person name="Eisen J.A."/>
            <person name="Garrity G."/>
            <person name="Lilburn T.G."/>
            <person name="Beck B.J."/>
            <person name="Whitman W.B."/>
            <person name="Hugenholtz P."/>
            <person name="Klenk H.P."/>
        </authorList>
    </citation>
    <scope>NUCLEOTIDE SEQUENCE [LARGE SCALE GENOMIC DNA]</scope>
    <source>
        <strain evidence="10 11">DSM 13484</strain>
    </source>
</reference>
<dbReference type="PANTHER" id="PTHR24221:SF654">
    <property type="entry name" value="ATP-BINDING CASSETTE SUB-FAMILY B MEMBER 6"/>
    <property type="match status" value="1"/>
</dbReference>
<evidence type="ECO:0000256" key="7">
    <source>
        <dbReference type="SAM" id="Phobius"/>
    </source>
</evidence>
<dbReference type="SUPFAM" id="SSF90123">
    <property type="entry name" value="ABC transporter transmembrane region"/>
    <property type="match status" value="1"/>
</dbReference>
<dbReference type="InterPro" id="IPR039421">
    <property type="entry name" value="Type_1_exporter"/>
</dbReference>
<feature type="transmembrane region" description="Helical" evidence="7">
    <location>
        <begin position="48"/>
        <end position="68"/>
    </location>
</feature>
<evidence type="ECO:0000259" key="9">
    <source>
        <dbReference type="PROSITE" id="PS50929"/>
    </source>
</evidence>
<dbReference type="InterPro" id="IPR003593">
    <property type="entry name" value="AAA+_ATPase"/>
</dbReference>
<dbReference type="OrthoDB" id="846150at2"/>
<dbReference type="InterPro" id="IPR036640">
    <property type="entry name" value="ABC1_TM_sf"/>
</dbReference>
<dbReference type="InterPro" id="IPR011527">
    <property type="entry name" value="ABC1_TM_dom"/>
</dbReference>
<organism evidence="10 11">
    <name type="scientific">Chitinophaga japonensis</name>
    <name type="common">Flexibacter japonensis</name>
    <dbReference type="NCBI Taxonomy" id="104662"/>
    <lineage>
        <taxon>Bacteria</taxon>
        <taxon>Pseudomonadati</taxon>
        <taxon>Bacteroidota</taxon>
        <taxon>Chitinophagia</taxon>
        <taxon>Chitinophagales</taxon>
        <taxon>Chitinophagaceae</taxon>
        <taxon>Chitinophaga</taxon>
    </lineage>
</organism>
<dbReference type="InterPro" id="IPR005898">
    <property type="entry name" value="Cyc_pep_transpt_SyrD/YojI"/>
</dbReference>
<proteinExistence type="predicted"/>
<evidence type="ECO:0000256" key="5">
    <source>
        <dbReference type="ARBA" id="ARBA00022989"/>
    </source>
</evidence>
<feature type="transmembrane region" description="Helical" evidence="7">
    <location>
        <begin position="122"/>
        <end position="141"/>
    </location>
</feature>
<dbReference type="InterPro" id="IPR027417">
    <property type="entry name" value="P-loop_NTPase"/>
</dbReference>
<keyword evidence="4 10" id="KW-0067">ATP-binding</keyword>
<dbReference type="RefSeq" id="WP_145718329.1">
    <property type="nucleotide sequence ID" value="NZ_BAAAFY010000002.1"/>
</dbReference>
<comment type="subcellular location">
    <subcellularLocation>
        <location evidence="1">Cell membrane</location>
        <topology evidence="1">Multi-pass membrane protein</topology>
    </subcellularLocation>
</comment>
<dbReference type="GO" id="GO:0016887">
    <property type="term" value="F:ATP hydrolysis activity"/>
    <property type="evidence" value="ECO:0007669"/>
    <property type="project" value="InterPro"/>
</dbReference>
<dbReference type="Pfam" id="PF00664">
    <property type="entry name" value="ABC_membrane"/>
    <property type="match status" value="1"/>
</dbReference>
<protein>
    <submittedName>
        <fullName evidence="10">Putative ATP-binding cassette transporter</fullName>
    </submittedName>
</protein>
<name>A0A562SV37_CHIJA</name>
<evidence type="ECO:0000256" key="2">
    <source>
        <dbReference type="ARBA" id="ARBA00022692"/>
    </source>
</evidence>
<dbReference type="GO" id="GO:0005886">
    <property type="term" value="C:plasma membrane"/>
    <property type="evidence" value="ECO:0007669"/>
    <property type="project" value="UniProtKB-SubCell"/>
</dbReference>
<evidence type="ECO:0000256" key="4">
    <source>
        <dbReference type="ARBA" id="ARBA00022840"/>
    </source>
</evidence>
<dbReference type="SMART" id="SM00382">
    <property type="entry name" value="AAA"/>
    <property type="match status" value="1"/>
</dbReference>
<dbReference type="Pfam" id="PF00005">
    <property type="entry name" value="ABC_tran"/>
    <property type="match status" value="1"/>
</dbReference>
<keyword evidence="2 7" id="KW-0812">Transmembrane</keyword>
<dbReference type="Proteomes" id="UP000316778">
    <property type="component" value="Unassembled WGS sequence"/>
</dbReference>
<gene>
    <name evidence="10" type="ORF">LX66_4936</name>
</gene>
<dbReference type="GO" id="GO:0005524">
    <property type="term" value="F:ATP binding"/>
    <property type="evidence" value="ECO:0007669"/>
    <property type="project" value="UniProtKB-KW"/>
</dbReference>
<dbReference type="Gene3D" id="1.20.1560.10">
    <property type="entry name" value="ABC transporter type 1, transmembrane domain"/>
    <property type="match status" value="1"/>
</dbReference>